<name>A0ABU5DYE6_9PROT</name>
<evidence type="ECO:0000313" key="3">
    <source>
        <dbReference type="EMBL" id="MDY0872361.1"/>
    </source>
</evidence>
<proteinExistence type="inferred from homology"/>
<dbReference type="RefSeq" id="WP_320500783.1">
    <property type="nucleotide sequence ID" value="NZ_JAXCLX010000001.1"/>
</dbReference>
<evidence type="ECO:0000256" key="1">
    <source>
        <dbReference type="ARBA" id="ARBA00008635"/>
    </source>
</evidence>
<dbReference type="PANTHER" id="PTHR37302:SF1">
    <property type="entry name" value="PROTEIN DINB"/>
    <property type="match status" value="1"/>
</dbReference>
<comment type="similarity">
    <text evidence="1">Belongs to the DinB family.</text>
</comment>
<reference evidence="3 4" key="1">
    <citation type="journal article" date="2013" name="Antonie Van Leeuwenhoek">
        <title>Dongia rigui sp. nov., isolated from freshwater of a large wetland in Korea.</title>
        <authorList>
            <person name="Baik K.S."/>
            <person name="Hwang Y.M."/>
            <person name="Choi J.S."/>
            <person name="Kwon J."/>
            <person name="Seong C.N."/>
        </authorList>
    </citation>
    <scope>NUCLEOTIDE SEQUENCE [LARGE SCALE GENOMIC DNA]</scope>
    <source>
        <strain evidence="3 4">04SU4-P</strain>
    </source>
</reference>
<dbReference type="InterPro" id="IPR034660">
    <property type="entry name" value="DinB/YfiT-like"/>
</dbReference>
<dbReference type="EMBL" id="JAXCLX010000001">
    <property type="protein sequence ID" value="MDY0872361.1"/>
    <property type="molecule type" value="Genomic_DNA"/>
</dbReference>
<dbReference type="Proteomes" id="UP001271769">
    <property type="component" value="Unassembled WGS sequence"/>
</dbReference>
<keyword evidence="2" id="KW-0479">Metal-binding</keyword>
<evidence type="ECO:0000313" key="4">
    <source>
        <dbReference type="Proteomes" id="UP001271769"/>
    </source>
</evidence>
<sequence length="167" mass="18546">MKSYFDSLARYNRWANRRFYDAVASLSADEIAAPRIGFFPSLLKTLNHLVVTDRIWLSRLTATPDTEAKALDQIIAADFADLSAQRAALDARIVDFVQGLAPARLSETLVYKTMAGMPYETPVNMVLAHMFNHQTHHRGQAHGMLSGTTVPPPSLDMIVFLREEAAG</sequence>
<protein>
    <submittedName>
        <fullName evidence="3">DinB family protein</fullName>
    </submittedName>
</protein>
<comment type="caution">
    <text evidence="3">The sequence shown here is derived from an EMBL/GenBank/DDBJ whole genome shotgun (WGS) entry which is preliminary data.</text>
</comment>
<dbReference type="Pfam" id="PF05163">
    <property type="entry name" value="DinB"/>
    <property type="match status" value="1"/>
</dbReference>
<evidence type="ECO:0000256" key="2">
    <source>
        <dbReference type="ARBA" id="ARBA00022723"/>
    </source>
</evidence>
<dbReference type="SUPFAM" id="SSF109854">
    <property type="entry name" value="DinB/YfiT-like putative metalloenzymes"/>
    <property type="match status" value="1"/>
</dbReference>
<dbReference type="PANTHER" id="PTHR37302">
    <property type="entry name" value="SLR1116 PROTEIN"/>
    <property type="match status" value="1"/>
</dbReference>
<gene>
    <name evidence="3" type="ORF">SMD31_10525</name>
</gene>
<accession>A0ABU5DYE6</accession>
<dbReference type="Gene3D" id="1.20.120.450">
    <property type="entry name" value="dinb family like domain"/>
    <property type="match status" value="1"/>
</dbReference>
<keyword evidence="4" id="KW-1185">Reference proteome</keyword>
<organism evidence="3 4">
    <name type="scientific">Dongia rigui</name>
    <dbReference type="NCBI Taxonomy" id="940149"/>
    <lineage>
        <taxon>Bacteria</taxon>
        <taxon>Pseudomonadati</taxon>
        <taxon>Pseudomonadota</taxon>
        <taxon>Alphaproteobacteria</taxon>
        <taxon>Rhodospirillales</taxon>
        <taxon>Dongiaceae</taxon>
        <taxon>Dongia</taxon>
    </lineage>
</organism>
<dbReference type="InterPro" id="IPR007837">
    <property type="entry name" value="DinB"/>
</dbReference>